<dbReference type="EMBL" id="KF889012">
    <property type="protein sequence ID" value="AII26482.1"/>
    <property type="molecule type" value="Genomic_DNA"/>
</dbReference>
<organism evidence="1">
    <name type="scientific">Acinetobacter baumannii TYTH-1</name>
    <dbReference type="NCBI Taxonomy" id="1100841"/>
    <lineage>
        <taxon>Bacteria</taxon>
        <taxon>Pseudomonadati</taxon>
        <taxon>Pseudomonadota</taxon>
        <taxon>Gammaproteobacteria</taxon>
        <taxon>Moraxellales</taxon>
        <taxon>Moraxellaceae</taxon>
        <taxon>Acinetobacter</taxon>
        <taxon>Acinetobacter calcoaceticus/baumannii complex</taxon>
    </lineage>
</organism>
<name>A0A076G3M8_ACIBA</name>
<proteinExistence type="predicted"/>
<gene>
    <name evidence="1" type="ORF">M3Q_pABCC79</name>
</gene>
<geneLocation type="plasmid" evidence="1">
    <name>pAB_CC</name>
</geneLocation>
<keyword evidence="1" id="KW-0614">Plasmid</keyword>
<dbReference type="AlphaFoldDB" id="A0A076G3M8"/>
<protein>
    <submittedName>
        <fullName evidence="1">Uncharacterized protein</fullName>
    </submittedName>
</protein>
<reference evidence="1" key="2">
    <citation type="journal article" date="2014" name="Genomics">
        <title>Prevalence and mapping of a plasmid encoding a type IV secretion system in Acinetobacter baumannii.</title>
        <authorList>
            <person name="Liu C.C."/>
            <person name="Kuo H.Y."/>
            <person name="Tang C.Y."/>
            <person name="Chang K.C."/>
            <person name="Liou M.L."/>
        </authorList>
    </citation>
    <scope>NUCLEOTIDE SEQUENCE</scope>
    <source>
        <strain evidence="1">TYTH-1</strain>
        <plasmid evidence="1">pAB_CC</plasmid>
    </source>
</reference>
<evidence type="ECO:0000313" key="1">
    <source>
        <dbReference type="EMBL" id="AII26482.1"/>
    </source>
</evidence>
<accession>A0A076G3M8</accession>
<sequence length="79" mass="9390">MENLYFFNERNKYLKDIKYLIFLLLQNSIEDASIEHQKLISMSVRILNNGVLYKMDFSSLISFKNELINLNKELNNGNK</sequence>
<reference evidence="1" key="1">
    <citation type="submission" date="2013-11" db="EMBL/GenBank/DDBJ databases">
        <authorList>
            <person name="Liu C.-C."/>
            <person name="Tang C.Y."/>
            <person name="Kuo H.-Y."/>
            <person name="Chang K.-C."/>
            <person name="Liou M.-L."/>
        </authorList>
    </citation>
    <scope>NUCLEOTIDE SEQUENCE</scope>
    <source>
        <strain evidence="1">TYTH-1</strain>
        <plasmid evidence="1">pAB_CC</plasmid>
    </source>
</reference>